<sequence>MPDDWVVIAYYKKIEYGRGTGSTRDDAAEQAAQQVLVALRGDSDDNSDQERPHANGTAADQAMQLSDTLNSAPEPYKSHFKMTLNNWLQGRYGTSKHLTWDENHTGPADSGSWEVIAYINDIEFGRAIGSTRYDAAESAAEKVLLVLRNY</sequence>
<keyword evidence="1" id="KW-0694">RNA-binding</keyword>
<dbReference type="SUPFAM" id="SSF54768">
    <property type="entry name" value="dsRNA-binding domain-like"/>
    <property type="match status" value="2"/>
</dbReference>
<dbReference type="GO" id="GO:0003723">
    <property type="term" value="F:RNA binding"/>
    <property type="evidence" value="ECO:0007669"/>
    <property type="project" value="UniProtKB-UniRule"/>
</dbReference>
<dbReference type="AlphaFoldDB" id="A0A0C3BN37"/>
<proteinExistence type="predicted"/>
<name>A0A0C3BN37_PILCF</name>
<evidence type="ECO:0000313" key="4">
    <source>
        <dbReference type="EMBL" id="KIM78707.1"/>
    </source>
</evidence>
<dbReference type="Proteomes" id="UP000054166">
    <property type="component" value="Unassembled WGS sequence"/>
</dbReference>
<reference evidence="5" key="2">
    <citation type="submission" date="2015-01" db="EMBL/GenBank/DDBJ databases">
        <title>Evolutionary Origins and Diversification of the Mycorrhizal Mutualists.</title>
        <authorList>
            <consortium name="DOE Joint Genome Institute"/>
            <consortium name="Mycorrhizal Genomics Consortium"/>
            <person name="Kohler A."/>
            <person name="Kuo A."/>
            <person name="Nagy L.G."/>
            <person name="Floudas D."/>
            <person name="Copeland A."/>
            <person name="Barry K.W."/>
            <person name="Cichocki N."/>
            <person name="Veneault-Fourrey C."/>
            <person name="LaButti K."/>
            <person name="Lindquist E.A."/>
            <person name="Lipzen A."/>
            <person name="Lundell T."/>
            <person name="Morin E."/>
            <person name="Murat C."/>
            <person name="Riley R."/>
            <person name="Ohm R."/>
            <person name="Sun H."/>
            <person name="Tunlid A."/>
            <person name="Henrissat B."/>
            <person name="Grigoriev I.V."/>
            <person name="Hibbett D.S."/>
            <person name="Martin F."/>
        </authorList>
    </citation>
    <scope>NUCLEOTIDE SEQUENCE [LARGE SCALE GENOMIC DNA]</scope>
    <source>
        <strain evidence="5">F 1598</strain>
    </source>
</reference>
<dbReference type="PROSITE" id="PS50137">
    <property type="entry name" value="DS_RBD"/>
    <property type="match status" value="2"/>
</dbReference>
<evidence type="ECO:0000313" key="5">
    <source>
        <dbReference type="Proteomes" id="UP000054166"/>
    </source>
</evidence>
<keyword evidence="5" id="KW-1185">Reference proteome</keyword>
<dbReference type="Pfam" id="PF00035">
    <property type="entry name" value="dsrm"/>
    <property type="match status" value="1"/>
</dbReference>
<feature type="region of interest" description="Disordered" evidence="2">
    <location>
        <begin position="41"/>
        <end position="74"/>
    </location>
</feature>
<evidence type="ECO:0000256" key="1">
    <source>
        <dbReference type="PROSITE-ProRule" id="PRU00266"/>
    </source>
</evidence>
<gene>
    <name evidence="4" type="ORF">PILCRDRAFT_824151</name>
</gene>
<feature type="domain" description="DRBM" evidence="3">
    <location>
        <begin position="79"/>
        <end position="149"/>
    </location>
</feature>
<dbReference type="Gene3D" id="3.30.160.20">
    <property type="match status" value="1"/>
</dbReference>
<feature type="domain" description="DRBM" evidence="3">
    <location>
        <begin position="1"/>
        <end position="41"/>
    </location>
</feature>
<dbReference type="HOGENOM" id="CLU_1741282_0_0_1"/>
<organism evidence="4 5">
    <name type="scientific">Piloderma croceum (strain F 1598)</name>
    <dbReference type="NCBI Taxonomy" id="765440"/>
    <lineage>
        <taxon>Eukaryota</taxon>
        <taxon>Fungi</taxon>
        <taxon>Dikarya</taxon>
        <taxon>Basidiomycota</taxon>
        <taxon>Agaricomycotina</taxon>
        <taxon>Agaricomycetes</taxon>
        <taxon>Agaricomycetidae</taxon>
        <taxon>Atheliales</taxon>
        <taxon>Atheliaceae</taxon>
        <taxon>Piloderma</taxon>
    </lineage>
</organism>
<dbReference type="OrthoDB" id="112668at2759"/>
<evidence type="ECO:0000256" key="2">
    <source>
        <dbReference type="SAM" id="MobiDB-lite"/>
    </source>
</evidence>
<dbReference type="InParanoid" id="A0A0C3BN37"/>
<dbReference type="EMBL" id="KN833014">
    <property type="protein sequence ID" value="KIM78707.1"/>
    <property type="molecule type" value="Genomic_DNA"/>
</dbReference>
<dbReference type="InterPro" id="IPR014720">
    <property type="entry name" value="dsRBD_dom"/>
</dbReference>
<protein>
    <recommendedName>
        <fullName evidence="3">DRBM domain-containing protein</fullName>
    </recommendedName>
</protein>
<accession>A0A0C3BN37</accession>
<reference evidence="4 5" key="1">
    <citation type="submission" date="2014-04" db="EMBL/GenBank/DDBJ databases">
        <authorList>
            <consortium name="DOE Joint Genome Institute"/>
            <person name="Kuo A."/>
            <person name="Tarkka M."/>
            <person name="Buscot F."/>
            <person name="Kohler A."/>
            <person name="Nagy L.G."/>
            <person name="Floudas D."/>
            <person name="Copeland A."/>
            <person name="Barry K.W."/>
            <person name="Cichocki N."/>
            <person name="Veneault-Fourrey C."/>
            <person name="LaButti K."/>
            <person name="Lindquist E.A."/>
            <person name="Lipzen A."/>
            <person name="Lundell T."/>
            <person name="Morin E."/>
            <person name="Murat C."/>
            <person name="Sun H."/>
            <person name="Tunlid A."/>
            <person name="Henrissat B."/>
            <person name="Grigoriev I.V."/>
            <person name="Hibbett D.S."/>
            <person name="Martin F."/>
            <person name="Nordberg H.P."/>
            <person name="Cantor M.N."/>
            <person name="Hua S.X."/>
        </authorList>
    </citation>
    <scope>NUCLEOTIDE SEQUENCE [LARGE SCALE GENOMIC DNA]</scope>
    <source>
        <strain evidence="4 5">F 1598</strain>
    </source>
</reference>
<evidence type="ECO:0000259" key="3">
    <source>
        <dbReference type="PROSITE" id="PS50137"/>
    </source>
</evidence>